<organism evidence="4 5">
    <name type="scientific">Thalassiosira oceanica</name>
    <name type="common">Marine diatom</name>
    <dbReference type="NCBI Taxonomy" id="159749"/>
    <lineage>
        <taxon>Eukaryota</taxon>
        <taxon>Sar</taxon>
        <taxon>Stramenopiles</taxon>
        <taxon>Ochrophyta</taxon>
        <taxon>Bacillariophyta</taxon>
        <taxon>Coscinodiscophyceae</taxon>
        <taxon>Thalassiosirophycidae</taxon>
        <taxon>Thalassiosirales</taxon>
        <taxon>Thalassiosiraceae</taxon>
        <taxon>Thalassiosira</taxon>
    </lineage>
</organism>
<comment type="caution">
    <text evidence="4">The sequence shown here is derived from an EMBL/GenBank/DDBJ whole genome shotgun (WGS) entry which is preliminary data.</text>
</comment>
<dbReference type="Gene3D" id="3.30.710.10">
    <property type="entry name" value="Potassium Channel Kv1.1, Chain A"/>
    <property type="match status" value="1"/>
</dbReference>
<dbReference type="InterPro" id="IPR011333">
    <property type="entry name" value="SKP1/BTB/POZ_sf"/>
</dbReference>
<feature type="domain" description="MATH" evidence="2">
    <location>
        <begin position="104"/>
        <end position="233"/>
    </location>
</feature>
<dbReference type="AlphaFoldDB" id="K0RB44"/>
<dbReference type="SUPFAM" id="SSF54695">
    <property type="entry name" value="POZ domain"/>
    <property type="match status" value="1"/>
</dbReference>
<dbReference type="Pfam" id="PF22486">
    <property type="entry name" value="MATH_2"/>
    <property type="match status" value="1"/>
</dbReference>
<dbReference type="Pfam" id="PF00651">
    <property type="entry name" value="BTB"/>
    <property type="match status" value="1"/>
</dbReference>
<proteinExistence type="predicted"/>
<gene>
    <name evidence="4" type="ORF">THAOC_35072</name>
</gene>
<evidence type="ECO:0000259" key="2">
    <source>
        <dbReference type="PROSITE" id="PS50144"/>
    </source>
</evidence>
<name>K0RB44_THAOC</name>
<evidence type="ECO:0000259" key="3">
    <source>
        <dbReference type="PROSITE" id="PS50800"/>
    </source>
</evidence>
<dbReference type="SUPFAM" id="SSF49599">
    <property type="entry name" value="TRAF domain-like"/>
    <property type="match status" value="1"/>
</dbReference>
<dbReference type="CDD" id="cd00121">
    <property type="entry name" value="MATH"/>
    <property type="match status" value="1"/>
</dbReference>
<evidence type="ECO:0000256" key="1">
    <source>
        <dbReference type="SAM" id="MobiDB-lite"/>
    </source>
</evidence>
<evidence type="ECO:0008006" key="6">
    <source>
        <dbReference type="Google" id="ProtNLM"/>
    </source>
</evidence>
<dbReference type="EMBL" id="AGNL01047861">
    <property type="protein sequence ID" value="EJK46266.1"/>
    <property type="molecule type" value="Genomic_DNA"/>
</dbReference>
<keyword evidence="5" id="KW-1185">Reference proteome</keyword>
<dbReference type="PANTHER" id="PTHR26379:SF187">
    <property type="entry name" value="OS07G0655300 PROTEIN"/>
    <property type="match status" value="1"/>
</dbReference>
<evidence type="ECO:0000313" key="4">
    <source>
        <dbReference type="EMBL" id="EJK46266.1"/>
    </source>
</evidence>
<dbReference type="InterPro" id="IPR002083">
    <property type="entry name" value="MATH/TRAF_dom"/>
</dbReference>
<dbReference type="Gene3D" id="2.60.210.10">
    <property type="entry name" value="Apoptosis, Tumor Necrosis Factor Receptor Associated Protein 2, Chain A"/>
    <property type="match status" value="1"/>
</dbReference>
<dbReference type="PROSITE" id="PS50144">
    <property type="entry name" value="MATH"/>
    <property type="match status" value="1"/>
</dbReference>
<feature type="domain" description="SAP" evidence="3">
    <location>
        <begin position="450"/>
        <end position="484"/>
    </location>
</feature>
<reference evidence="4 5" key="1">
    <citation type="journal article" date="2012" name="Genome Biol.">
        <title>Genome and low-iron response of an oceanic diatom adapted to chronic iron limitation.</title>
        <authorList>
            <person name="Lommer M."/>
            <person name="Specht M."/>
            <person name="Roy A.S."/>
            <person name="Kraemer L."/>
            <person name="Andreson R."/>
            <person name="Gutowska M.A."/>
            <person name="Wolf J."/>
            <person name="Bergner S.V."/>
            <person name="Schilhabel M.B."/>
            <person name="Klostermeier U.C."/>
            <person name="Beiko R.G."/>
            <person name="Rosenstiel P."/>
            <person name="Hippler M."/>
            <person name="Laroche J."/>
        </authorList>
    </citation>
    <scope>NUCLEOTIDE SEQUENCE [LARGE SCALE GENOMIC DNA]</scope>
    <source>
        <strain evidence="4 5">CCMP1005</strain>
    </source>
</reference>
<dbReference type="eggNOG" id="KOG1987">
    <property type="taxonomic scope" value="Eukaryota"/>
</dbReference>
<dbReference type="InterPro" id="IPR008974">
    <property type="entry name" value="TRAF-like"/>
</dbReference>
<dbReference type="Pfam" id="PF02037">
    <property type="entry name" value="SAP"/>
    <property type="match status" value="1"/>
</dbReference>
<dbReference type="Proteomes" id="UP000266841">
    <property type="component" value="Unassembled WGS sequence"/>
</dbReference>
<dbReference type="PROSITE" id="PS50800">
    <property type="entry name" value="SAP"/>
    <property type="match status" value="1"/>
</dbReference>
<dbReference type="PANTHER" id="PTHR26379">
    <property type="entry name" value="BTB/POZ AND MATH DOMAIN-CONTAINING PROTEIN 1"/>
    <property type="match status" value="1"/>
</dbReference>
<protein>
    <recommendedName>
        <fullName evidence="6">SAP domain-containing protein</fullName>
    </recommendedName>
</protein>
<dbReference type="InterPro" id="IPR045005">
    <property type="entry name" value="BPM1-6"/>
</dbReference>
<sequence>MTRPHASPAHGQNTHRLQHDPCSWADEGRQSVKEITQVVRPSPAASRASRVDWAGDKRALQRRSGGAGSSRTTERKNRSISMSTRLETVQVGAPTGRLSDWVIAPVQFNSFERLTTVKGAFVSSPVFSCFGHQWVVMIHPGGDNISTDGYVSLYLGNQMEEAIEVQFKFIAKHPNGGEDICMRTGKLMKFAPKDSAIVGDGPHVGYVGYKNFALRSALLNYLVNGALIVEVHMRTHKPGQQQSAPFVPENPTIQNMLKDFGNEATADVEFDVGGTVETAKGRRKRAKTPTKTFHAHHYPLRLNAPALADMCQPGDVSPAAISNVRPEIFKHLLYYCYGGKIGKDDLQSDTKDIIEAADRFGIINLKLEAEVCYVDTVELTLDNIVEVVTYADSKNLALLKEHCMDFLSSANKIEAAEKVSFDGIPSHLMKDLMVALARREGEGLSEGGALSTMRVSQLRKLAHEKGLSVDGSREMLIDAIKDDEDGGETES</sequence>
<dbReference type="InterPro" id="IPR000210">
    <property type="entry name" value="BTB/POZ_dom"/>
</dbReference>
<dbReference type="InterPro" id="IPR003034">
    <property type="entry name" value="SAP_dom"/>
</dbReference>
<evidence type="ECO:0000313" key="5">
    <source>
        <dbReference type="Proteomes" id="UP000266841"/>
    </source>
</evidence>
<accession>K0RB44</accession>
<feature type="compositionally biased region" description="Basic and acidic residues" evidence="1">
    <location>
        <begin position="49"/>
        <end position="59"/>
    </location>
</feature>
<dbReference type="GO" id="GO:0016567">
    <property type="term" value="P:protein ubiquitination"/>
    <property type="evidence" value="ECO:0007669"/>
    <property type="project" value="InterPro"/>
</dbReference>
<dbReference type="SMART" id="SM00513">
    <property type="entry name" value="SAP"/>
    <property type="match status" value="1"/>
</dbReference>
<dbReference type="OrthoDB" id="45051at2759"/>
<feature type="region of interest" description="Disordered" evidence="1">
    <location>
        <begin position="1"/>
        <end position="80"/>
    </location>
</feature>